<dbReference type="EMBL" id="JANPWB010000009">
    <property type="protein sequence ID" value="KAJ1156190.1"/>
    <property type="molecule type" value="Genomic_DNA"/>
</dbReference>
<feature type="region of interest" description="Disordered" evidence="1">
    <location>
        <begin position="1"/>
        <end position="106"/>
    </location>
</feature>
<keyword evidence="3" id="KW-1185">Reference proteome</keyword>
<feature type="compositionally biased region" description="Basic and acidic residues" evidence="1">
    <location>
        <begin position="1"/>
        <end position="10"/>
    </location>
</feature>
<organism evidence="2 3">
    <name type="scientific">Pleurodeles waltl</name>
    <name type="common">Iberian ribbed newt</name>
    <dbReference type="NCBI Taxonomy" id="8319"/>
    <lineage>
        <taxon>Eukaryota</taxon>
        <taxon>Metazoa</taxon>
        <taxon>Chordata</taxon>
        <taxon>Craniata</taxon>
        <taxon>Vertebrata</taxon>
        <taxon>Euteleostomi</taxon>
        <taxon>Amphibia</taxon>
        <taxon>Batrachia</taxon>
        <taxon>Caudata</taxon>
        <taxon>Salamandroidea</taxon>
        <taxon>Salamandridae</taxon>
        <taxon>Pleurodelinae</taxon>
        <taxon>Pleurodeles</taxon>
    </lineage>
</organism>
<comment type="caution">
    <text evidence="2">The sequence shown here is derived from an EMBL/GenBank/DDBJ whole genome shotgun (WGS) entry which is preliminary data.</text>
</comment>
<evidence type="ECO:0000313" key="3">
    <source>
        <dbReference type="Proteomes" id="UP001066276"/>
    </source>
</evidence>
<accession>A0AAV7RXK8</accession>
<name>A0AAV7RXK8_PLEWA</name>
<proteinExistence type="predicted"/>
<evidence type="ECO:0000313" key="2">
    <source>
        <dbReference type="EMBL" id="KAJ1156190.1"/>
    </source>
</evidence>
<evidence type="ECO:0000256" key="1">
    <source>
        <dbReference type="SAM" id="MobiDB-lite"/>
    </source>
</evidence>
<gene>
    <name evidence="2" type="ORF">NDU88_008914</name>
</gene>
<dbReference type="Proteomes" id="UP001066276">
    <property type="component" value="Chromosome 5"/>
</dbReference>
<feature type="compositionally biased region" description="Pro residues" evidence="1">
    <location>
        <begin position="54"/>
        <end position="67"/>
    </location>
</feature>
<protein>
    <submittedName>
        <fullName evidence="2">Uncharacterized protein</fullName>
    </submittedName>
</protein>
<reference evidence="2" key="1">
    <citation type="journal article" date="2022" name="bioRxiv">
        <title>Sequencing and chromosome-scale assembly of the giantPleurodeles waltlgenome.</title>
        <authorList>
            <person name="Brown T."/>
            <person name="Elewa A."/>
            <person name="Iarovenko S."/>
            <person name="Subramanian E."/>
            <person name="Araus A.J."/>
            <person name="Petzold A."/>
            <person name="Susuki M."/>
            <person name="Suzuki K.-i.T."/>
            <person name="Hayashi T."/>
            <person name="Toyoda A."/>
            <person name="Oliveira C."/>
            <person name="Osipova E."/>
            <person name="Leigh N.D."/>
            <person name="Simon A."/>
            <person name="Yun M.H."/>
        </authorList>
    </citation>
    <scope>NUCLEOTIDE SEQUENCE</scope>
    <source>
        <strain evidence="2">20211129_DDA</strain>
        <tissue evidence="2">Liver</tissue>
    </source>
</reference>
<dbReference type="AlphaFoldDB" id="A0AAV7RXK8"/>
<sequence length="147" mass="15164">MEASGAEERRQRQRPAASSAPRTCHEQNDAQAAPLCPRAPRVDGPPCFSFPVSALPPPRLLPRPAPAPRALEAAGTGERPPLRRGAASADQWRPPGPPPLSPGGRARAALVSRIAVLLSREVGAGNSGPLLQSVAGSGGFHALQVVS</sequence>